<feature type="signal peptide" evidence="1">
    <location>
        <begin position="1"/>
        <end position="22"/>
    </location>
</feature>
<keyword evidence="1" id="KW-0732">Signal</keyword>
<sequence>MKFSTKLFAAALLTAASSTTFANDFSETNLNESVNISLAAEMATVRYTLAADTVQDVINDVTEFCQSIQLAFAPDQGMLAAKPVIATEQQLSE</sequence>
<name>A0ABT7SW11_9ALTE</name>
<evidence type="ECO:0000313" key="2">
    <source>
        <dbReference type="EMBL" id="MDM7860378.1"/>
    </source>
</evidence>
<gene>
    <name evidence="2" type="ORF">QTP81_07200</name>
</gene>
<reference evidence="2 3" key="1">
    <citation type="submission" date="2023-06" db="EMBL/GenBank/DDBJ databases">
        <title>Alteromonas sp. ASW11-36 isolated from intertidal sand.</title>
        <authorList>
            <person name="Li Y."/>
        </authorList>
    </citation>
    <scope>NUCLEOTIDE SEQUENCE [LARGE SCALE GENOMIC DNA]</scope>
    <source>
        <strain evidence="2 3">ASW11-36</strain>
    </source>
</reference>
<dbReference type="EMBL" id="JAUCBP010000007">
    <property type="protein sequence ID" value="MDM7860378.1"/>
    <property type="molecule type" value="Genomic_DNA"/>
</dbReference>
<proteinExistence type="predicted"/>
<dbReference type="RefSeq" id="WP_289364682.1">
    <property type="nucleotide sequence ID" value="NZ_JAUCBP010000007.1"/>
</dbReference>
<evidence type="ECO:0000313" key="3">
    <source>
        <dbReference type="Proteomes" id="UP001234343"/>
    </source>
</evidence>
<keyword evidence="3" id="KW-1185">Reference proteome</keyword>
<comment type="caution">
    <text evidence="2">The sequence shown here is derived from an EMBL/GenBank/DDBJ whole genome shotgun (WGS) entry which is preliminary data.</text>
</comment>
<evidence type="ECO:0000256" key="1">
    <source>
        <dbReference type="SAM" id="SignalP"/>
    </source>
</evidence>
<accession>A0ABT7SW11</accession>
<protein>
    <recommendedName>
        <fullName evidence="4">FAD:protein FMN transferase</fullName>
    </recommendedName>
</protein>
<feature type="chain" id="PRO_5045330413" description="FAD:protein FMN transferase" evidence="1">
    <location>
        <begin position="23"/>
        <end position="93"/>
    </location>
</feature>
<organism evidence="2 3">
    <name type="scientific">Alteromonas arenosi</name>
    <dbReference type="NCBI Taxonomy" id="3055817"/>
    <lineage>
        <taxon>Bacteria</taxon>
        <taxon>Pseudomonadati</taxon>
        <taxon>Pseudomonadota</taxon>
        <taxon>Gammaproteobacteria</taxon>
        <taxon>Alteromonadales</taxon>
        <taxon>Alteromonadaceae</taxon>
        <taxon>Alteromonas/Salinimonas group</taxon>
        <taxon>Alteromonas</taxon>
    </lineage>
</organism>
<evidence type="ECO:0008006" key="4">
    <source>
        <dbReference type="Google" id="ProtNLM"/>
    </source>
</evidence>
<dbReference type="Proteomes" id="UP001234343">
    <property type="component" value="Unassembled WGS sequence"/>
</dbReference>